<dbReference type="InterPro" id="IPR008928">
    <property type="entry name" value="6-hairpin_glycosidase_sf"/>
</dbReference>
<dbReference type="InterPro" id="IPR008979">
    <property type="entry name" value="Galactose-bd-like_sf"/>
</dbReference>
<dbReference type="PANTHER" id="PTHR34987">
    <property type="entry name" value="C, PUTATIVE (AFU_ORTHOLOGUE AFUA_3G02880)-RELATED"/>
    <property type="match status" value="1"/>
</dbReference>
<dbReference type="PANTHER" id="PTHR34987:SF2">
    <property type="entry name" value="B, PUTATIVE (AFU_ORTHOLOGUE AFUA_7G05040)-RELATED"/>
    <property type="match status" value="1"/>
</dbReference>
<dbReference type="Gene3D" id="2.60.120.260">
    <property type="entry name" value="Galactose-binding domain-like"/>
    <property type="match status" value="1"/>
</dbReference>
<name>A0A3E3HYL3_9FIRM</name>
<dbReference type="Gene3D" id="2.60.420.10">
    <property type="entry name" value="Maltose phosphorylase, domain 3"/>
    <property type="match status" value="1"/>
</dbReference>
<dbReference type="OrthoDB" id="9815108at2"/>
<sequence>MAAEGGGKIMWNEALWLGVPRAEIEEKKIYQGDMNGRFAYYRLDFMLDQRAELKADISANSRYRLWVNGQPVLSGPCRSDQFRHYYETVELGDYLQIGKNVLAVQVLLCDSMYVKEGPGDNRAPLNSVATLPAGHRLAVEGVLKGEEGNPLGEVTTGKAPWKVWLDNTFFLTKEPVVNGNMGALTERIDFNATPGGWRLPDFDDGGWRAGDVLEPVKCGFEMMFGILKTFMMEERPIPLLYERPAVLEKELGESVMKEAAYVTVRPGERRTLLFDGEGLFNAYFRYQIEGGAGAEISFTYFEKFTKGIDQVKRDDYINGEIGQNGQRDTIVLDGGSLLYEPFWYRTMRFLKIEIQAAGEEVRFYRPALLKTGYPLNPGSYIKSDAPWVEKVYDMCVRTLQGCMMETYMDCPFWEQMQYPMDTRLQALFTYVCSADTKLAEKALRDFHDSMLPMGLIQGRAPSNPKQIISTFSLYYIFMLLEYYRRTGDTDILKRYRADVDSILEYYDRHLGPQGLVENLGYWDFVDWQESWHDTMGRPAAVRKGPSTIINLMYGLALLDGAEINEATGRSGLAQEYRERQKNIADQIQNLCWDAGRGMFREGPSCQEFSQHAQSWAVLNGMLSGEEARRVMRRTFEEKDVLRCYFSTCYELFRACEKAGCYELTARQMDWWIKLLEEHCTTCPETPSNSRSECHAWSALPMYELISVMGGIRREAGSPARVEVCPHLDYVPNLEGGMLTEYGLVTFRYYPKDGGMQYELALPEGMEGSFRGANGGSAVLRAGKNEIWEPVKKA</sequence>
<reference evidence="2 5" key="1">
    <citation type="submission" date="2018-08" db="EMBL/GenBank/DDBJ databases">
        <title>A genome reference for cultivated species of the human gut microbiota.</title>
        <authorList>
            <person name="Zou Y."/>
            <person name="Xue W."/>
            <person name="Luo G."/>
        </authorList>
    </citation>
    <scope>NUCLEOTIDE SEQUENCE [LARGE SCALE GENOMIC DNA]</scope>
    <source>
        <strain evidence="3 5">AF26-4BH</strain>
        <strain evidence="2">TF05-5AC</strain>
    </source>
</reference>
<evidence type="ECO:0000313" key="5">
    <source>
        <dbReference type="Proteomes" id="UP000261166"/>
    </source>
</evidence>
<comment type="caution">
    <text evidence="2">The sequence shown here is derived from an EMBL/GenBank/DDBJ whole genome shotgun (WGS) entry which is preliminary data.</text>
</comment>
<keyword evidence="4" id="KW-1185">Reference proteome</keyword>
<protein>
    <recommendedName>
        <fullName evidence="1">Alpha-L-rhamnosidase six-hairpin glycosidase domain-containing protein</fullName>
    </recommendedName>
</protein>
<dbReference type="Proteomes" id="UP000261166">
    <property type="component" value="Unassembled WGS sequence"/>
</dbReference>
<dbReference type="GO" id="GO:0005975">
    <property type="term" value="P:carbohydrate metabolic process"/>
    <property type="evidence" value="ECO:0007669"/>
    <property type="project" value="InterPro"/>
</dbReference>
<dbReference type="EMBL" id="QVLV01000020">
    <property type="protein sequence ID" value="RGE56889.1"/>
    <property type="molecule type" value="Genomic_DNA"/>
</dbReference>
<dbReference type="EMBL" id="QVLU01000033">
    <property type="protein sequence ID" value="RGE65682.1"/>
    <property type="molecule type" value="Genomic_DNA"/>
</dbReference>
<evidence type="ECO:0000313" key="3">
    <source>
        <dbReference type="EMBL" id="RGE65682.1"/>
    </source>
</evidence>
<dbReference type="SUPFAM" id="SSF48208">
    <property type="entry name" value="Six-hairpin glycosidases"/>
    <property type="match status" value="1"/>
</dbReference>
<evidence type="ECO:0000313" key="4">
    <source>
        <dbReference type="Proteomes" id="UP000260812"/>
    </source>
</evidence>
<dbReference type="Proteomes" id="UP000260812">
    <property type="component" value="Unassembled WGS sequence"/>
</dbReference>
<dbReference type="Gene3D" id="1.50.10.10">
    <property type="match status" value="1"/>
</dbReference>
<proteinExistence type="predicted"/>
<gene>
    <name evidence="3" type="ORF">DWY69_25535</name>
    <name evidence="2" type="ORF">DXC51_22275</name>
</gene>
<feature type="domain" description="Alpha-L-rhamnosidase six-hairpin glycosidase" evidence="1">
    <location>
        <begin position="379"/>
        <end position="634"/>
    </location>
</feature>
<dbReference type="AlphaFoldDB" id="A0A3E3HYL3"/>
<dbReference type="Pfam" id="PF17389">
    <property type="entry name" value="Bac_rhamnosid6H"/>
    <property type="match status" value="1"/>
</dbReference>
<evidence type="ECO:0000313" key="2">
    <source>
        <dbReference type="EMBL" id="RGE56889.1"/>
    </source>
</evidence>
<organism evidence="2 4">
    <name type="scientific">Eisenbergiella massiliensis</name>
    <dbReference type="NCBI Taxonomy" id="1720294"/>
    <lineage>
        <taxon>Bacteria</taxon>
        <taxon>Bacillati</taxon>
        <taxon>Bacillota</taxon>
        <taxon>Clostridia</taxon>
        <taxon>Lachnospirales</taxon>
        <taxon>Lachnospiraceae</taxon>
        <taxon>Eisenbergiella</taxon>
    </lineage>
</organism>
<dbReference type="InterPro" id="IPR035396">
    <property type="entry name" value="Bac_rhamnosid6H"/>
</dbReference>
<accession>A0A3E3HYL3</accession>
<dbReference type="InterPro" id="IPR012341">
    <property type="entry name" value="6hp_glycosidase-like_sf"/>
</dbReference>
<dbReference type="SUPFAM" id="SSF49785">
    <property type="entry name" value="Galactose-binding domain-like"/>
    <property type="match status" value="1"/>
</dbReference>
<evidence type="ECO:0000259" key="1">
    <source>
        <dbReference type="Pfam" id="PF17389"/>
    </source>
</evidence>